<feature type="transmembrane region" description="Helical" evidence="6">
    <location>
        <begin position="413"/>
        <end position="437"/>
    </location>
</feature>
<reference evidence="7" key="1">
    <citation type="submission" date="2023-04" db="EMBL/GenBank/DDBJ databases">
        <title>Ambrosiozyma monospora NBRC 1965.</title>
        <authorList>
            <person name="Ichikawa N."/>
            <person name="Sato H."/>
            <person name="Tonouchi N."/>
        </authorList>
    </citation>
    <scope>NUCLEOTIDE SEQUENCE</scope>
    <source>
        <strain evidence="7">NBRC 1965</strain>
    </source>
</reference>
<feature type="transmembrane region" description="Helical" evidence="6">
    <location>
        <begin position="206"/>
        <end position="226"/>
    </location>
</feature>
<evidence type="ECO:0000256" key="3">
    <source>
        <dbReference type="ARBA" id="ARBA00022989"/>
    </source>
</evidence>
<proteinExistence type="predicted"/>
<keyword evidence="2 6" id="KW-0812">Transmembrane</keyword>
<feature type="transmembrane region" description="Helical" evidence="6">
    <location>
        <begin position="387"/>
        <end position="407"/>
    </location>
</feature>
<feature type="transmembrane region" description="Helical" evidence="6">
    <location>
        <begin position="94"/>
        <end position="118"/>
    </location>
</feature>
<evidence type="ECO:0000313" key="8">
    <source>
        <dbReference type="Proteomes" id="UP001165063"/>
    </source>
</evidence>
<feature type="transmembrane region" description="Helical" evidence="6">
    <location>
        <begin position="338"/>
        <end position="361"/>
    </location>
</feature>
<keyword evidence="8" id="KW-1185">Reference proteome</keyword>
<keyword evidence="3 6" id="KW-1133">Transmembrane helix</keyword>
<organism evidence="7 8">
    <name type="scientific">Ambrosiozyma monospora</name>
    <name type="common">Yeast</name>
    <name type="synonym">Endomycopsis monosporus</name>
    <dbReference type="NCBI Taxonomy" id="43982"/>
    <lineage>
        <taxon>Eukaryota</taxon>
        <taxon>Fungi</taxon>
        <taxon>Dikarya</taxon>
        <taxon>Ascomycota</taxon>
        <taxon>Saccharomycotina</taxon>
        <taxon>Pichiomycetes</taxon>
        <taxon>Pichiales</taxon>
        <taxon>Pichiaceae</taxon>
        <taxon>Ambrosiozyma</taxon>
    </lineage>
</organism>
<evidence type="ECO:0000256" key="4">
    <source>
        <dbReference type="ARBA" id="ARBA00023136"/>
    </source>
</evidence>
<dbReference type="PANTHER" id="PTHR11785">
    <property type="entry name" value="AMINO ACID TRANSPORTER"/>
    <property type="match status" value="1"/>
</dbReference>
<gene>
    <name evidence="7" type="ORF">Amon01_000108500</name>
</gene>
<evidence type="ECO:0000256" key="5">
    <source>
        <dbReference type="SAM" id="MobiDB-lite"/>
    </source>
</evidence>
<dbReference type="OrthoDB" id="5982228at2759"/>
<feature type="transmembrane region" description="Helical" evidence="6">
    <location>
        <begin position="489"/>
        <end position="511"/>
    </location>
</feature>
<dbReference type="EMBL" id="BSXU01000320">
    <property type="protein sequence ID" value="GMG20246.1"/>
    <property type="molecule type" value="Genomic_DNA"/>
</dbReference>
<feature type="transmembrane region" description="Helical" evidence="6">
    <location>
        <begin position="458"/>
        <end position="477"/>
    </location>
</feature>
<dbReference type="Proteomes" id="UP001165063">
    <property type="component" value="Unassembled WGS sequence"/>
</dbReference>
<protein>
    <submittedName>
        <fullName evidence="7">Unnamed protein product</fullName>
    </submittedName>
</protein>
<feature type="transmembrane region" description="Helical" evidence="6">
    <location>
        <begin position="138"/>
        <end position="164"/>
    </location>
</feature>
<evidence type="ECO:0000256" key="1">
    <source>
        <dbReference type="ARBA" id="ARBA00004141"/>
    </source>
</evidence>
<dbReference type="InterPro" id="IPR050598">
    <property type="entry name" value="AminoAcid_Transporter"/>
</dbReference>
<sequence>MSFGSKIKNTLQSFCSAVIFGMDTNQSTVSEEDINLLTEDQDVMGAPVEQKSPLGYEVTYLSAFYLVLQGVIGTGIFATPSSVVKSIGSINASYLLWCIGYFVTMIEISMYIEFVTYFRKRSGGKVAYLEQCFPKPQFMVPVIYAAITVILSFSTSSASAFAQYTLRAFEYEASDSNLRILSVIPLFLAAGIAASDTKLAMRINNLLGFAKVVFLLFVVATGFAALTGNTRAPKNLSIFKDGWKGTTNDANAISNTVMKVVFSFGGTQYIFGVVAETNPKNTIKTYKYFVPLTLSAIFVIYMLVITAYYAGIQDIDEIKAGGNLISALYFEKIFQTKASVQAMCAFVALSAFGHLIAVFISHSRSLRECGRQGVLPYPRLWTSVKPWGTPLFPIFVTLIVNLIVLLIPPPGDAYNFVVDMGAYSGYIFNSLLILGLFKLRKDRKARGLTYREFKCPTFLLFVLLLWSIFVLVMAFVPPKNSWVGSDVSLFYALYAIATIVLFGFCILYYFVWSKMLPKFGGYSYRIGEYTLPNGEKGHTVVKVKISELEQWDAEHELLQGARLSGGFGEGGVPSSEVYVVSELDGDTSSGHSRSDSDSKGSSKKTHHGLLSPRVMNCD</sequence>
<dbReference type="GO" id="GO:0015179">
    <property type="term" value="F:L-amino acid transmembrane transporter activity"/>
    <property type="evidence" value="ECO:0007669"/>
    <property type="project" value="TreeGrafter"/>
</dbReference>
<dbReference type="GO" id="GO:0016020">
    <property type="term" value="C:membrane"/>
    <property type="evidence" value="ECO:0007669"/>
    <property type="project" value="UniProtKB-SubCell"/>
</dbReference>
<keyword evidence="4 6" id="KW-0472">Membrane</keyword>
<dbReference type="InterPro" id="IPR002293">
    <property type="entry name" value="AA/rel_permease1"/>
</dbReference>
<feature type="transmembrane region" description="Helical" evidence="6">
    <location>
        <begin position="288"/>
        <end position="310"/>
    </location>
</feature>
<name>A0A9W7DDG9_AMBMO</name>
<accession>A0A9W7DDG9</accession>
<feature type="transmembrane region" description="Helical" evidence="6">
    <location>
        <begin position="176"/>
        <end position="194"/>
    </location>
</feature>
<comment type="subcellular location">
    <subcellularLocation>
        <location evidence="1">Membrane</location>
        <topology evidence="1">Multi-pass membrane protein</topology>
    </subcellularLocation>
</comment>
<dbReference type="PANTHER" id="PTHR11785:SF353">
    <property type="entry name" value="METHIONINE TRANSPORTER (EUROFUNG)"/>
    <property type="match status" value="1"/>
</dbReference>
<evidence type="ECO:0000256" key="6">
    <source>
        <dbReference type="SAM" id="Phobius"/>
    </source>
</evidence>
<feature type="transmembrane region" description="Helical" evidence="6">
    <location>
        <begin position="58"/>
        <end position="79"/>
    </location>
</feature>
<dbReference type="AlphaFoldDB" id="A0A9W7DDG9"/>
<feature type="region of interest" description="Disordered" evidence="5">
    <location>
        <begin position="584"/>
        <end position="618"/>
    </location>
</feature>
<dbReference type="Pfam" id="PF13520">
    <property type="entry name" value="AA_permease_2"/>
    <property type="match status" value="1"/>
</dbReference>
<comment type="caution">
    <text evidence="7">The sequence shown here is derived from an EMBL/GenBank/DDBJ whole genome shotgun (WGS) entry which is preliminary data.</text>
</comment>
<dbReference type="Gene3D" id="1.20.1740.10">
    <property type="entry name" value="Amino acid/polyamine transporter I"/>
    <property type="match status" value="1"/>
</dbReference>
<feature type="transmembrane region" description="Helical" evidence="6">
    <location>
        <begin position="257"/>
        <end position="276"/>
    </location>
</feature>
<evidence type="ECO:0000256" key="2">
    <source>
        <dbReference type="ARBA" id="ARBA00022692"/>
    </source>
</evidence>
<evidence type="ECO:0000313" key="7">
    <source>
        <dbReference type="EMBL" id="GMG20246.1"/>
    </source>
</evidence>